<feature type="transmembrane region" description="Helical" evidence="1">
    <location>
        <begin position="165"/>
        <end position="181"/>
    </location>
</feature>
<comment type="caution">
    <text evidence="2">The sequence shown here is derived from an EMBL/GenBank/DDBJ whole genome shotgun (WGS) entry which is preliminary data.</text>
</comment>
<dbReference type="EMBL" id="VMGI01000056">
    <property type="protein sequence ID" value="TSC92521.1"/>
    <property type="molecule type" value="Genomic_DNA"/>
</dbReference>
<dbReference type="InterPro" id="IPR029063">
    <property type="entry name" value="SAM-dependent_MTases_sf"/>
</dbReference>
<feature type="transmembrane region" description="Helical" evidence="1">
    <location>
        <begin position="136"/>
        <end position="159"/>
    </location>
</feature>
<sequence length="314" mass="34369">MVSLGIEIAASRLLGNVFGTSNLVWANIIGLILLYLTVGYFIGGRWADRSPNEKTFYQIVCWAAFTVGLIPLFARPILLFAAQGVEKLNAPVAGGSFLATLLLFVAPVTLLGCVSPFAIRLSSNNLNQVGNSAGRIYAISTLGSLVGTFLPVLVLIPTLGTNRTYLFFAFLLFGFSWIGLWREDRRRAVMLLWMPFILIGVAAFTAGTIKPTQGLIHERESAYNFIQVVERRGTRYLLLNEGQGLHSVYNPTQPITNGTWDYFLVAPYFNAPPVNVNSLALVGLAAGTISKQYTMVYGAIPIDGFEIDPENHQV</sequence>
<dbReference type="Proteomes" id="UP000315589">
    <property type="component" value="Unassembled WGS sequence"/>
</dbReference>
<feature type="transmembrane region" description="Helical" evidence="1">
    <location>
        <begin position="55"/>
        <end position="74"/>
    </location>
</feature>
<evidence type="ECO:0000256" key="1">
    <source>
        <dbReference type="SAM" id="Phobius"/>
    </source>
</evidence>
<dbReference type="SUPFAM" id="SSF53335">
    <property type="entry name" value="S-adenosyl-L-methionine-dependent methyltransferases"/>
    <property type="match status" value="1"/>
</dbReference>
<evidence type="ECO:0008006" key="4">
    <source>
        <dbReference type="Google" id="ProtNLM"/>
    </source>
</evidence>
<reference evidence="2 3" key="1">
    <citation type="submission" date="2017-07" db="EMBL/GenBank/DDBJ databases">
        <title>Mechanisms for carbon and nitrogen cycling indicate functional differentiation within the Candidate Phyla Radiation.</title>
        <authorList>
            <person name="Danczak R.E."/>
            <person name="Johnston M.D."/>
            <person name="Kenah C."/>
            <person name="Slattery M."/>
            <person name="Wrighton K.C."/>
            <person name="Wilkins M.J."/>
        </authorList>
    </citation>
    <scope>NUCLEOTIDE SEQUENCE [LARGE SCALE GENOMIC DNA]</scope>
    <source>
        <strain evidence="2">Licking1014_85</strain>
    </source>
</reference>
<name>A0A554LI47_9BACT</name>
<organism evidence="2 3">
    <name type="scientific">Candidatus Berkelbacteria bacterium Licking1014_85</name>
    <dbReference type="NCBI Taxonomy" id="2017148"/>
    <lineage>
        <taxon>Bacteria</taxon>
        <taxon>Candidatus Berkelbacteria</taxon>
    </lineage>
</organism>
<dbReference type="AlphaFoldDB" id="A0A554LI47"/>
<feature type="transmembrane region" description="Helical" evidence="1">
    <location>
        <begin position="188"/>
        <end position="209"/>
    </location>
</feature>
<accession>A0A554LI47</accession>
<evidence type="ECO:0000313" key="3">
    <source>
        <dbReference type="Proteomes" id="UP000315589"/>
    </source>
</evidence>
<feature type="transmembrane region" description="Helical" evidence="1">
    <location>
        <begin position="94"/>
        <end position="115"/>
    </location>
</feature>
<proteinExistence type="predicted"/>
<gene>
    <name evidence="2" type="ORF">CEN91_419</name>
</gene>
<dbReference type="NCBIfam" id="NF037959">
    <property type="entry name" value="MFS_SpdSyn"/>
    <property type="match status" value="1"/>
</dbReference>
<feature type="transmembrane region" description="Helical" evidence="1">
    <location>
        <begin position="23"/>
        <end position="43"/>
    </location>
</feature>
<keyword evidence="1" id="KW-1133">Transmembrane helix</keyword>
<protein>
    <recommendedName>
        <fullName evidence="4">Spermine synthase</fullName>
    </recommendedName>
</protein>
<evidence type="ECO:0000313" key="2">
    <source>
        <dbReference type="EMBL" id="TSC92521.1"/>
    </source>
</evidence>
<keyword evidence="1" id="KW-0812">Transmembrane</keyword>
<keyword evidence="1" id="KW-0472">Membrane</keyword>